<evidence type="ECO:0000313" key="5">
    <source>
        <dbReference type="EMBL" id="EER17535.1"/>
    </source>
</evidence>
<comment type="similarity">
    <text evidence="1">Belongs to the PNP/UDP phosphorylase family.</text>
</comment>
<dbReference type="EMBL" id="GG672055">
    <property type="protein sequence ID" value="EER17535.1"/>
    <property type="molecule type" value="Genomic_DNA"/>
</dbReference>
<evidence type="ECO:0000313" key="6">
    <source>
        <dbReference type="Proteomes" id="UP000007800"/>
    </source>
</evidence>
<dbReference type="RefSeq" id="XP_002785739.1">
    <property type="nucleotide sequence ID" value="XM_002785693.1"/>
</dbReference>
<dbReference type="CDD" id="cd17763">
    <property type="entry name" value="UP_hUPP-like"/>
    <property type="match status" value="1"/>
</dbReference>
<dbReference type="InterPro" id="IPR035994">
    <property type="entry name" value="Nucleoside_phosphorylase_sf"/>
</dbReference>
<dbReference type="Proteomes" id="UP000007800">
    <property type="component" value="Unassembled WGS sequence"/>
</dbReference>
<feature type="binding site" evidence="2">
    <location>
        <begin position="145"/>
        <end position="148"/>
    </location>
    <ligand>
        <name>phosphate</name>
        <dbReference type="ChEBI" id="CHEBI:43474"/>
    </ligand>
</feature>
<feature type="domain" description="Nucleoside phosphorylase" evidence="4">
    <location>
        <begin position="63"/>
        <end position="310"/>
    </location>
</feature>
<dbReference type="OMA" id="HAQCHDV"/>
<feature type="binding site" evidence="2">
    <location>
        <position position="100"/>
    </location>
    <ligand>
        <name>phosphate</name>
        <dbReference type="ChEBI" id="CHEBI:43474"/>
    </ligand>
</feature>
<keyword evidence="6" id="KW-1185">Reference proteome</keyword>
<dbReference type="GO" id="GO:0006218">
    <property type="term" value="P:uridine catabolic process"/>
    <property type="evidence" value="ECO:0007669"/>
    <property type="project" value="TreeGrafter"/>
</dbReference>
<proteinExistence type="inferred from homology"/>
<evidence type="ECO:0000256" key="1">
    <source>
        <dbReference type="ARBA" id="ARBA00010456"/>
    </source>
</evidence>
<dbReference type="InParanoid" id="C5KDA2"/>
<dbReference type="GeneID" id="9062873"/>
<dbReference type="AlphaFoldDB" id="C5KDA2"/>
<gene>
    <name evidence="5" type="ORF">Pmar_PMAR008097</name>
</gene>
<feature type="binding site" evidence="2">
    <location>
        <position position="225"/>
    </location>
    <ligand>
        <name>substrate</name>
    </ligand>
</feature>
<dbReference type="GO" id="GO:0004850">
    <property type="term" value="F:uridine phosphorylase activity"/>
    <property type="evidence" value="ECO:0007669"/>
    <property type="project" value="InterPro"/>
</dbReference>
<dbReference type="InterPro" id="IPR010059">
    <property type="entry name" value="Uridine_phosphorylase_euk"/>
</dbReference>
<dbReference type="OrthoDB" id="433120at2759"/>
<reference evidence="5 6" key="1">
    <citation type="submission" date="2008-07" db="EMBL/GenBank/DDBJ databases">
        <authorList>
            <person name="El-Sayed N."/>
            <person name="Caler E."/>
            <person name="Inman J."/>
            <person name="Amedeo P."/>
            <person name="Hass B."/>
            <person name="Wortman J."/>
        </authorList>
    </citation>
    <scope>NUCLEOTIDE SEQUENCE [LARGE SCALE GENOMIC DNA]</scope>
    <source>
        <strain evidence="6">ATCC 50983 / TXsc</strain>
    </source>
</reference>
<evidence type="ECO:0000256" key="2">
    <source>
        <dbReference type="PIRSR" id="PIRSR610059-50"/>
    </source>
</evidence>
<accession>C5KDA2</accession>
<organism evidence="6">
    <name type="scientific">Perkinsus marinus (strain ATCC 50983 / TXsc)</name>
    <dbReference type="NCBI Taxonomy" id="423536"/>
    <lineage>
        <taxon>Eukaryota</taxon>
        <taxon>Sar</taxon>
        <taxon>Alveolata</taxon>
        <taxon>Perkinsozoa</taxon>
        <taxon>Perkinsea</taxon>
        <taxon>Perkinsida</taxon>
        <taxon>Perkinsidae</taxon>
        <taxon>Perkinsus</taxon>
    </lineage>
</organism>
<dbReference type="Pfam" id="PF01048">
    <property type="entry name" value="PNP_UDP_1"/>
    <property type="match status" value="1"/>
</dbReference>
<sequence>MSGEPRVDKTGTQAGETPMSLDSSTSSRMAAYSRGLKTDVFYHLGLDTDMDLHATFGNVKFFVLMGSAQRAEYFAEAMGNALVSKGMPKPVVERLGKTERYSMYKVGPVVSVSHGMGGPSIHILLNELAKLCDRAGIVDSVKWIRMGTSGGCGVPPGTVVVTTQAMNDEVEPYWRCVQLGKVVKIPTDCVDMKFVDAILESVPDNINAVKGKTMAANDFYEGQGRLDGALETWYNEDDKMAFMKRLYDAGVRNIEMESVAMMGFCNRANITGACVCVTIVDRLKGDQITATKRELARFNEHSTDVVTNFIASELKKSGC</sequence>
<dbReference type="GO" id="GO:0005829">
    <property type="term" value="C:cytosol"/>
    <property type="evidence" value="ECO:0007669"/>
    <property type="project" value="TreeGrafter"/>
</dbReference>
<evidence type="ECO:0000256" key="3">
    <source>
        <dbReference type="SAM" id="MobiDB-lite"/>
    </source>
</evidence>
<protein>
    <submittedName>
        <fullName evidence="5">Uridine phosphorylase, putative</fullName>
    </submittedName>
</protein>
<dbReference type="InterPro" id="IPR000845">
    <property type="entry name" value="Nucleoside_phosphorylase_d"/>
</dbReference>
<feature type="region of interest" description="Disordered" evidence="3">
    <location>
        <begin position="1"/>
        <end position="26"/>
    </location>
</feature>
<dbReference type="Gene3D" id="3.40.50.1580">
    <property type="entry name" value="Nucleoside phosphorylase domain"/>
    <property type="match status" value="1"/>
</dbReference>
<dbReference type="PANTHER" id="PTHR43691">
    <property type="entry name" value="URIDINE PHOSPHORYLASE"/>
    <property type="match status" value="1"/>
</dbReference>
<evidence type="ECO:0000259" key="4">
    <source>
        <dbReference type="Pfam" id="PF01048"/>
    </source>
</evidence>
<dbReference type="GO" id="GO:0009166">
    <property type="term" value="P:nucleotide catabolic process"/>
    <property type="evidence" value="ECO:0007669"/>
    <property type="project" value="InterPro"/>
</dbReference>
<name>C5KDA2_PERM5</name>
<dbReference type="NCBIfam" id="TIGR01719">
    <property type="entry name" value="euk_UDPppase"/>
    <property type="match status" value="1"/>
</dbReference>
<dbReference type="SUPFAM" id="SSF53167">
    <property type="entry name" value="Purine and uridine phosphorylases"/>
    <property type="match status" value="1"/>
</dbReference>
<dbReference type="PANTHER" id="PTHR43691:SF11">
    <property type="entry name" value="FI09636P-RELATED"/>
    <property type="match status" value="1"/>
</dbReference>
<feature type="compositionally biased region" description="Polar residues" evidence="3">
    <location>
        <begin position="10"/>
        <end position="26"/>
    </location>
</feature>
<feature type="binding site" evidence="2">
    <location>
        <position position="223"/>
    </location>
    <ligand>
        <name>substrate</name>
    </ligand>
</feature>